<evidence type="ECO:0000256" key="1">
    <source>
        <dbReference type="SAM" id="SignalP"/>
    </source>
</evidence>
<evidence type="ECO:0000313" key="3">
    <source>
        <dbReference type="Proteomes" id="UP001500929"/>
    </source>
</evidence>
<accession>A0ABP5QRT8</accession>
<sequence>MRAPLAAATAAALAVALSGCSLMNAITPPVETALYPTMTDATGPDATLAVPSWVPSDALNIQIKENTETGESILQFGQPTPVTTPIGQPCDASVADQRPTMQDTWWPQSIAYDQVVCDGDWHIFLTYGVQYFAWRNADPSQGGTSTPTE</sequence>
<feature type="chain" id="PRO_5046340298" description="Lipoprotein" evidence="1">
    <location>
        <begin position="26"/>
        <end position="149"/>
    </location>
</feature>
<proteinExistence type="predicted"/>
<name>A0ABP5QRT8_9MICO</name>
<comment type="caution">
    <text evidence="2">The sequence shown here is derived from an EMBL/GenBank/DDBJ whole genome shotgun (WGS) entry which is preliminary data.</text>
</comment>
<gene>
    <name evidence="2" type="ORF">GCM10009851_27380</name>
</gene>
<protein>
    <recommendedName>
        <fullName evidence="4">Lipoprotein</fullName>
    </recommendedName>
</protein>
<organism evidence="2 3">
    <name type="scientific">Herbiconiux moechotypicola</name>
    <dbReference type="NCBI Taxonomy" id="637393"/>
    <lineage>
        <taxon>Bacteria</taxon>
        <taxon>Bacillati</taxon>
        <taxon>Actinomycetota</taxon>
        <taxon>Actinomycetes</taxon>
        <taxon>Micrococcales</taxon>
        <taxon>Microbacteriaceae</taxon>
        <taxon>Herbiconiux</taxon>
    </lineage>
</organism>
<evidence type="ECO:0008006" key="4">
    <source>
        <dbReference type="Google" id="ProtNLM"/>
    </source>
</evidence>
<keyword evidence="1" id="KW-0732">Signal</keyword>
<dbReference type="RefSeq" id="WP_259480069.1">
    <property type="nucleotide sequence ID" value="NZ_JANLCN010000007.1"/>
</dbReference>
<feature type="signal peptide" evidence="1">
    <location>
        <begin position="1"/>
        <end position="25"/>
    </location>
</feature>
<dbReference type="Proteomes" id="UP001500929">
    <property type="component" value="Unassembled WGS sequence"/>
</dbReference>
<keyword evidence="3" id="KW-1185">Reference proteome</keyword>
<evidence type="ECO:0000313" key="2">
    <source>
        <dbReference type="EMBL" id="GAA2240521.1"/>
    </source>
</evidence>
<reference evidence="3" key="1">
    <citation type="journal article" date="2019" name="Int. J. Syst. Evol. Microbiol.">
        <title>The Global Catalogue of Microorganisms (GCM) 10K type strain sequencing project: providing services to taxonomists for standard genome sequencing and annotation.</title>
        <authorList>
            <consortium name="The Broad Institute Genomics Platform"/>
            <consortium name="The Broad Institute Genome Sequencing Center for Infectious Disease"/>
            <person name="Wu L."/>
            <person name="Ma J."/>
        </authorList>
    </citation>
    <scope>NUCLEOTIDE SEQUENCE [LARGE SCALE GENOMIC DNA]</scope>
    <source>
        <strain evidence="3">JCM 16117</strain>
    </source>
</reference>
<dbReference type="EMBL" id="BAAAQY010000008">
    <property type="protein sequence ID" value="GAA2240521.1"/>
    <property type="molecule type" value="Genomic_DNA"/>
</dbReference>
<dbReference type="PROSITE" id="PS51257">
    <property type="entry name" value="PROKAR_LIPOPROTEIN"/>
    <property type="match status" value="1"/>
</dbReference>